<accession>A0AAE3XPG3</accession>
<evidence type="ECO:0000313" key="1">
    <source>
        <dbReference type="EMBL" id="MDR6240722.1"/>
    </source>
</evidence>
<name>A0AAE3XPG3_9BACT</name>
<evidence type="ECO:0000313" key="2">
    <source>
        <dbReference type="Proteomes" id="UP001185092"/>
    </source>
</evidence>
<organism evidence="1 2">
    <name type="scientific">Aureibacter tunicatorum</name>
    <dbReference type="NCBI Taxonomy" id="866807"/>
    <lineage>
        <taxon>Bacteria</taxon>
        <taxon>Pseudomonadati</taxon>
        <taxon>Bacteroidota</taxon>
        <taxon>Cytophagia</taxon>
        <taxon>Cytophagales</taxon>
        <taxon>Persicobacteraceae</taxon>
        <taxon>Aureibacter</taxon>
    </lineage>
</organism>
<gene>
    <name evidence="1" type="ORF">HNQ88_003798</name>
</gene>
<dbReference type="Proteomes" id="UP001185092">
    <property type="component" value="Unassembled WGS sequence"/>
</dbReference>
<reference evidence="1" key="1">
    <citation type="submission" date="2023-07" db="EMBL/GenBank/DDBJ databases">
        <title>Genomic Encyclopedia of Type Strains, Phase IV (KMG-IV): sequencing the most valuable type-strain genomes for metagenomic binning, comparative biology and taxonomic classification.</title>
        <authorList>
            <person name="Goeker M."/>
        </authorList>
    </citation>
    <scope>NUCLEOTIDE SEQUENCE</scope>
    <source>
        <strain evidence="1">DSM 26174</strain>
    </source>
</reference>
<protein>
    <submittedName>
        <fullName evidence="1">Uncharacterized protein</fullName>
    </submittedName>
</protein>
<comment type="caution">
    <text evidence="1">The sequence shown here is derived from an EMBL/GenBank/DDBJ whole genome shotgun (WGS) entry which is preliminary data.</text>
</comment>
<dbReference type="AlphaFoldDB" id="A0AAE3XPG3"/>
<proteinExistence type="predicted"/>
<dbReference type="RefSeq" id="WP_309940878.1">
    <property type="nucleotide sequence ID" value="NZ_AP025306.1"/>
</dbReference>
<keyword evidence="2" id="KW-1185">Reference proteome</keyword>
<dbReference type="EMBL" id="JAVDQD010000005">
    <property type="protein sequence ID" value="MDR6240722.1"/>
    <property type="molecule type" value="Genomic_DNA"/>
</dbReference>
<sequence>MSNLSKNQHYLIEKVSLATKNYILNKDPLSILEKHFEDNIEIGESIEESISLDIHNGYGITIGKEAYTYWASLRGYWKVTSPLQGRWSIKVIDTISGQSLFEGSGIASQTEVPFFFKTGFKTQLKVETAWSESDSATLNLHVKCSF</sequence>